<evidence type="ECO:0008006" key="4">
    <source>
        <dbReference type="Google" id="ProtNLM"/>
    </source>
</evidence>
<dbReference type="Proteomes" id="UP000460272">
    <property type="component" value="Unassembled WGS sequence"/>
</dbReference>
<evidence type="ECO:0000256" key="1">
    <source>
        <dbReference type="SAM" id="Phobius"/>
    </source>
</evidence>
<organism evidence="2 3">
    <name type="scientific">Trebonia kvetii</name>
    <dbReference type="NCBI Taxonomy" id="2480626"/>
    <lineage>
        <taxon>Bacteria</taxon>
        <taxon>Bacillati</taxon>
        <taxon>Actinomycetota</taxon>
        <taxon>Actinomycetes</taxon>
        <taxon>Streptosporangiales</taxon>
        <taxon>Treboniaceae</taxon>
        <taxon>Trebonia</taxon>
    </lineage>
</organism>
<keyword evidence="1" id="KW-0472">Membrane</keyword>
<keyword evidence="3" id="KW-1185">Reference proteome</keyword>
<reference evidence="2 3" key="1">
    <citation type="submission" date="2018-11" db="EMBL/GenBank/DDBJ databases">
        <title>Trebonia kvetii gen.nov., sp.nov., a novel acidophilic actinobacterium, and proposal of the new actinobacterial family Treboniaceae fam. nov.</title>
        <authorList>
            <person name="Rapoport D."/>
            <person name="Sagova-Mareckova M."/>
            <person name="Sedlacek I."/>
            <person name="Provaznik J."/>
            <person name="Kralova S."/>
            <person name="Pavlinic D."/>
            <person name="Benes V."/>
            <person name="Kopecky J."/>
        </authorList>
    </citation>
    <scope>NUCLEOTIDE SEQUENCE [LARGE SCALE GENOMIC DNA]</scope>
    <source>
        <strain evidence="2 3">15Tr583</strain>
    </source>
</reference>
<feature type="transmembrane region" description="Helical" evidence="1">
    <location>
        <begin position="41"/>
        <end position="61"/>
    </location>
</feature>
<accession>A0A6P2BVU1</accession>
<feature type="transmembrane region" description="Helical" evidence="1">
    <location>
        <begin position="68"/>
        <end position="88"/>
    </location>
</feature>
<evidence type="ECO:0000313" key="3">
    <source>
        <dbReference type="Proteomes" id="UP000460272"/>
    </source>
</evidence>
<protein>
    <recommendedName>
        <fullName evidence="4">DUF3159 domain-containing protein</fullName>
    </recommendedName>
</protein>
<keyword evidence="1" id="KW-0812">Transmembrane</keyword>
<dbReference type="RefSeq" id="WP_145855686.1">
    <property type="nucleotide sequence ID" value="NZ_RPFW01000004.1"/>
</dbReference>
<feature type="transmembrane region" description="Helical" evidence="1">
    <location>
        <begin position="176"/>
        <end position="204"/>
    </location>
</feature>
<evidence type="ECO:0000313" key="2">
    <source>
        <dbReference type="EMBL" id="TVZ03174.1"/>
    </source>
</evidence>
<proteinExistence type="predicted"/>
<dbReference type="OrthoDB" id="5244221at2"/>
<dbReference type="AlphaFoldDB" id="A0A6P2BVU1"/>
<sequence>MPSPAEHLELPHPRRLLWTSAWSMAESVGLPFGTYVAVTDLVSPDAGLVAGTAVVWLLIALRKIVTGSVTALLTITALVLTVQTLAAISTGSMWMFQLQFPLANLAMCVVFARTAPTRKPLVAQLAEEVVALRHPNGTHHPGLHRFFQGATWLWAGLFLLLTLSLAVMMKTEPFKLFMLLSSVVTLGLTVVGAGICVLWFFAVVRRLGLRLRFTAA</sequence>
<dbReference type="EMBL" id="RPFW01000004">
    <property type="protein sequence ID" value="TVZ03174.1"/>
    <property type="molecule type" value="Genomic_DNA"/>
</dbReference>
<keyword evidence="1" id="KW-1133">Transmembrane helix</keyword>
<feature type="transmembrane region" description="Helical" evidence="1">
    <location>
        <begin position="94"/>
        <end position="112"/>
    </location>
</feature>
<name>A0A6P2BVU1_9ACTN</name>
<gene>
    <name evidence="2" type="ORF">EAS64_22295</name>
</gene>
<comment type="caution">
    <text evidence="2">The sequence shown here is derived from an EMBL/GenBank/DDBJ whole genome shotgun (WGS) entry which is preliminary data.</text>
</comment>
<feature type="transmembrane region" description="Helical" evidence="1">
    <location>
        <begin position="152"/>
        <end position="170"/>
    </location>
</feature>